<dbReference type="EMBL" id="JANHOH010000002">
    <property type="protein sequence ID" value="MCQ6958681.1"/>
    <property type="molecule type" value="Genomic_DNA"/>
</dbReference>
<gene>
    <name evidence="6" type="ORF">NPE20_11960</name>
</gene>
<evidence type="ECO:0000256" key="3">
    <source>
        <dbReference type="ARBA" id="ARBA00011233"/>
    </source>
</evidence>
<dbReference type="RefSeq" id="WP_256538878.1">
    <property type="nucleotide sequence ID" value="NZ_JANHOH010000002.1"/>
</dbReference>
<dbReference type="CDD" id="cd00452">
    <property type="entry name" value="KDPG_aldolase"/>
    <property type="match status" value="1"/>
</dbReference>
<keyword evidence="4" id="KW-0456">Lyase</keyword>
<evidence type="ECO:0000256" key="4">
    <source>
        <dbReference type="ARBA" id="ARBA00023239"/>
    </source>
</evidence>
<dbReference type="PANTHER" id="PTHR30246:SF1">
    <property type="entry name" value="2-DEHYDRO-3-DEOXY-6-PHOSPHOGALACTONATE ALDOLASE-RELATED"/>
    <property type="match status" value="1"/>
</dbReference>
<evidence type="ECO:0000313" key="6">
    <source>
        <dbReference type="EMBL" id="MCQ6958681.1"/>
    </source>
</evidence>
<comment type="caution">
    <text evidence="6">The sequence shown here is derived from an EMBL/GenBank/DDBJ whole genome shotgun (WGS) entry which is preliminary data.</text>
</comment>
<dbReference type="Gene3D" id="3.20.20.70">
    <property type="entry name" value="Aldolase class I"/>
    <property type="match status" value="1"/>
</dbReference>
<dbReference type="SUPFAM" id="SSF51569">
    <property type="entry name" value="Aldolase"/>
    <property type="match status" value="1"/>
</dbReference>
<dbReference type="Proteomes" id="UP001204376">
    <property type="component" value="Unassembled WGS sequence"/>
</dbReference>
<dbReference type="Pfam" id="PF01081">
    <property type="entry name" value="Aldolase"/>
    <property type="match status" value="1"/>
</dbReference>
<dbReference type="PANTHER" id="PTHR30246">
    <property type="entry name" value="2-KETO-3-DEOXY-6-PHOSPHOGLUCONATE ALDOLASE"/>
    <property type="match status" value="1"/>
</dbReference>
<keyword evidence="5" id="KW-0119">Carbohydrate metabolism</keyword>
<protein>
    <submittedName>
        <fullName evidence="6">Bifunctional 4-hydroxy-2-oxoglutarate aldolase/2-dehydro-3-deoxy-phosphogluconate aldolase</fullName>
    </submittedName>
</protein>
<reference evidence="6 7" key="1">
    <citation type="submission" date="2022-07" db="EMBL/GenBank/DDBJ databases">
        <title>Mucilaginibacter sp. JC4.</title>
        <authorList>
            <person name="Le V."/>
            <person name="Ko S.-R."/>
            <person name="Ahn C.-Y."/>
            <person name="Oh H.-M."/>
        </authorList>
    </citation>
    <scope>NUCLEOTIDE SEQUENCE [LARGE SCALE GENOMIC DNA]</scope>
    <source>
        <strain evidence="6 7">JC4</strain>
    </source>
</reference>
<organism evidence="6 7">
    <name type="scientific">Mucilaginibacter aquariorum</name>
    <dbReference type="NCBI Taxonomy" id="2967225"/>
    <lineage>
        <taxon>Bacteria</taxon>
        <taxon>Pseudomonadati</taxon>
        <taxon>Bacteroidota</taxon>
        <taxon>Sphingobacteriia</taxon>
        <taxon>Sphingobacteriales</taxon>
        <taxon>Sphingobacteriaceae</taxon>
        <taxon>Mucilaginibacter</taxon>
    </lineage>
</organism>
<evidence type="ECO:0000256" key="2">
    <source>
        <dbReference type="ARBA" id="ARBA00006906"/>
    </source>
</evidence>
<proteinExistence type="inferred from homology"/>
<dbReference type="InterPro" id="IPR031338">
    <property type="entry name" value="KDPG/KHG_AS_2"/>
</dbReference>
<keyword evidence="7" id="KW-1185">Reference proteome</keyword>
<sequence length="219" mass="23716">MPTKSQIQDSIIKQGILPLFYNDSKEASIAITRKLYEAGIRLIEYTNRGGAALDNFRALKKLQQEELPDLLLGIGTIKSAEEAVQFVDAGANFLISPLVNPGVAAVAAKNDLLWIPGCMTPTEIYNAQQLGAVLIKLFPANILGPAFVSAVKELFPGVLMMPTGGVEMSQENISAWFDAGVSAVGMGSKLITKSIIQKQEYNQLYIATLRALQFVQSAR</sequence>
<dbReference type="InterPro" id="IPR000887">
    <property type="entry name" value="Aldlse_KDPG_KHG"/>
</dbReference>
<name>A0ABT1T241_9SPHI</name>
<accession>A0ABT1T241</accession>
<comment type="similarity">
    <text evidence="2">Belongs to the KHG/KDPG aldolase family.</text>
</comment>
<dbReference type="InterPro" id="IPR013785">
    <property type="entry name" value="Aldolase_TIM"/>
</dbReference>
<comment type="pathway">
    <text evidence="1">Carbohydrate acid metabolism.</text>
</comment>
<evidence type="ECO:0000313" key="7">
    <source>
        <dbReference type="Proteomes" id="UP001204376"/>
    </source>
</evidence>
<comment type="subunit">
    <text evidence="3">Homotrimer.</text>
</comment>
<evidence type="ECO:0000256" key="1">
    <source>
        <dbReference type="ARBA" id="ARBA00004761"/>
    </source>
</evidence>
<dbReference type="PROSITE" id="PS00160">
    <property type="entry name" value="ALDOLASE_KDPG_KHG_2"/>
    <property type="match status" value="1"/>
</dbReference>
<evidence type="ECO:0000256" key="5">
    <source>
        <dbReference type="ARBA" id="ARBA00023277"/>
    </source>
</evidence>